<dbReference type="AlphaFoldDB" id="A0A975M3F5"/>
<dbReference type="EMBL" id="CP076022">
    <property type="protein sequence ID" value="QWC09235.1"/>
    <property type="molecule type" value="Genomic_DNA"/>
</dbReference>
<feature type="domain" description="HTH araC/xylS-type" evidence="3">
    <location>
        <begin position="219"/>
        <end position="317"/>
    </location>
</feature>
<dbReference type="GO" id="GO:0043565">
    <property type="term" value="F:sequence-specific DNA binding"/>
    <property type="evidence" value="ECO:0007669"/>
    <property type="project" value="InterPro"/>
</dbReference>
<keyword evidence="2" id="KW-0804">Transcription</keyword>
<dbReference type="InterPro" id="IPR029062">
    <property type="entry name" value="Class_I_gatase-like"/>
</dbReference>
<gene>
    <name evidence="4" type="ORF">KKR91_12085</name>
</gene>
<dbReference type="InterPro" id="IPR018060">
    <property type="entry name" value="HTH_AraC"/>
</dbReference>
<dbReference type="SMART" id="SM00342">
    <property type="entry name" value="HTH_ARAC"/>
    <property type="match status" value="1"/>
</dbReference>
<keyword evidence="5" id="KW-1185">Reference proteome</keyword>
<protein>
    <submittedName>
        <fullName evidence="4">DJ-1/PfpI family protein</fullName>
    </submittedName>
</protein>
<dbReference type="PANTHER" id="PTHR43130">
    <property type="entry name" value="ARAC-FAMILY TRANSCRIPTIONAL REGULATOR"/>
    <property type="match status" value="1"/>
</dbReference>
<evidence type="ECO:0000313" key="4">
    <source>
        <dbReference type="EMBL" id="QWC09235.1"/>
    </source>
</evidence>
<dbReference type="CDD" id="cd03137">
    <property type="entry name" value="GATase1_AraC_1"/>
    <property type="match status" value="1"/>
</dbReference>
<accession>A0A975M3F5</accession>
<dbReference type="PROSITE" id="PS01124">
    <property type="entry name" value="HTH_ARAC_FAMILY_2"/>
    <property type="match status" value="1"/>
</dbReference>
<evidence type="ECO:0000256" key="1">
    <source>
        <dbReference type="ARBA" id="ARBA00023015"/>
    </source>
</evidence>
<evidence type="ECO:0000256" key="2">
    <source>
        <dbReference type="ARBA" id="ARBA00023163"/>
    </source>
</evidence>
<dbReference type="Gene3D" id="1.10.10.60">
    <property type="entry name" value="Homeodomain-like"/>
    <property type="match status" value="1"/>
</dbReference>
<dbReference type="Pfam" id="PF01965">
    <property type="entry name" value="DJ-1_PfpI"/>
    <property type="match status" value="1"/>
</dbReference>
<dbReference type="Proteomes" id="UP000676885">
    <property type="component" value="Chromosome"/>
</dbReference>
<evidence type="ECO:0000259" key="3">
    <source>
        <dbReference type="PROSITE" id="PS01124"/>
    </source>
</evidence>
<dbReference type="Pfam" id="PF12833">
    <property type="entry name" value="HTH_18"/>
    <property type="match status" value="1"/>
</dbReference>
<dbReference type="KEGG" id="ajg:KKR91_12085"/>
<dbReference type="InterPro" id="IPR002818">
    <property type="entry name" value="DJ-1/PfpI"/>
</dbReference>
<dbReference type="PANTHER" id="PTHR43130:SF3">
    <property type="entry name" value="HTH-TYPE TRANSCRIPTIONAL REGULATOR RV1931C"/>
    <property type="match status" value="1"/>
</dbReference>
<dbReference type="RefSeq" id="WP_210231298.1">
    <property type="nucleotide sequence ID" value="NZ_CP076022.1"/>
</dbReference>
<sequence length="331" mass="35113">MLKSVSLIVLDGVAPFELSVIAEVFGIDRSERGTGVPAFDFRICTVTPGVVEAKTGFSINVPAGLEAAADADLVVMAPVGDAGSAQMAAPPEVHQVLREARDRGAWVMSICSGAFVLAEAGLLDGRCATTHWMYSADLAARYPAICVNEDVLYVQDGNIITSAGTAAGIDAALHLVRLEVGAKAAAAIARDMVVPPHREGGQAQYIDRAVPEVDCETLGPVLEWVGEHLADEHTVKELASRAAMSPRTFARRFRAQTGTTPAAWINAQRVLRAQELLEDTDLSVEDVARISGFGQPELLRHHFHRDVGASPAAYRRTFRGGAGRRAAGAAP</sequence>
<dbReference type="GO" id="GO:0003700">
    <property type="term" value="F:DNA-binding transcription factor activity"/>
    <property type="evidence" value="ECO:0007669"/>
    <property type="project" value="InterPro"/>
</dbReference>
<dbReference type="InterPro" id="IPR052158">
    <property type="entry name" value="INH-QAR"/>
</dbReference>
<dbReference type="SUPFAM" id="SSF52317">
    <property type="entry name" value="Class I glutamine amidotransferase-like"/>
    <property type="match status" value="1"/>
</dbReference>
<keyword evidence="1" id="KW-0805">Transcription regulation</keyword>
<dbReference type="SUPFAM" id="SSF46689">
    <property type="entry name" value="Homeodomain-like"/>
    <property type="match status" value="2"/>
</dbReference>
<dbReference type="InterPro" id="IPR009057">
    <property type="entry name" value="Homeodomain-like_sf"/>
</dbReference>
<evidence type="ECO:0000313" key="5">
    <source>
        <dbReference type="Proteomes" id="UP000676885"/>
    </source>
</evidence>
<name>A0A975M3F5_9MICC</name>
<dbReference type="Gene3D" id="3.40.50.880">
    <property type="match status" value="1"/>
</dbReference>
<organism evidence="4 5">
    <name type="scientific">Arthrobacter jiangjiafuii</name>
    <dbReference type="NCBI Taxonomy" id="2817475"/>
    <lineage>
        <taxon>Bacteria</taxon>
        <taxon>Bacillati</taxon>
        <taxon>Actinomycetota</taxon>
        <taxon>Actinomycetes</taxon>
        <taxon>Micrococcales</taxon>
        <taxon>Micrococcaceae</taxon>
        <taxon>Arthrobacter</taxon>
    </lineage>
</organism>
<proteinExistence type="predicted"/>
<reference evidence="4 5" key="1">
    <citation type="submission" date="2021-05" db="EMBL/GenBank/DDBJ databases">
        <title>Novel species in genus Arthrobacter.</title>
        <authorList>
            <person name="Zhang G."/>
        </authorList>
    </citation>
    <scope>NUCLEOTIDE SEQUENCE [LARGE SCALE GENOMIC DNA]</scope>
    <source>
        <strain evidence="5">zg-ZUI227</strain>
    </source>
</reference>